<dbReference type="InterPro" id="IPR011701">
    <property type="entry name" value="MFS"/>
</dbReference>
<dbReference type="GO" id="GO:0005886">
    <property type="term" value="C:plasma membrane"/>
    <property type="evidence" value="ECO:0007669"/>
    <property type="project" value="UniProtKB-SubCell"/>
</dbReference>
<dbReference type="AlphaFoldDB" id="A0A897MPC1"/>
<feature type="transmembrane region" description="Helical" evidence="8">
    <location>
        <begin position="397"/>
        <end position="420"/>
    </location>
</feature>
<dbReference type="Gene3D" id="1.20.1250.20">
    <property type="entry name" value="MFS general substrate transporter like domains"/>
    <property type="match status" value="1"/>
</dbReference>
<feature type="transmembrane region" description="Helical" evidence="8">
    <location>
        <begin position="281"/>
        <end position="301"/>
    </location>
</feature>
<comment type="subcellular location">
    <subcellularLocation>
        <location evidence="1">Cell membrane</location>
        <topology evidence="1">Multi-pass membrane protein</topology>
    </subcellularLocation>
</comment>
<reference evidence="10" key="1">
    <citation type="submission" date="2020-11" db="EMBL/GenBank/DDBJ databases">
        <title>Carbohydrate-dependent, anaerobic sulfur respiration: A novel catabolism in halophilic archaea.</title>
        <authorList>
            <person name="Sorokin D.Y."/>
            <person name="Messina E."/>
            <person name="Smedile F."/>
            <person name="La Cono V."/>
            <person name="Hallsworth J.E."/>
            <person name="Yakimov M.M."/>
        </authorList>
    </citation>
    <scope>NUCLEOTIDE SEQUENCE</scope>
    <source>
        <strain evidence="10">AArc-S</strain>
    </source>
</reference>
<dbReference type="EMBL" id="CP064786">
    <property type="protein sequence ID" value="QSG01808.1"/>
    <property type="molecule type" value="Genomic_DNA"/>
</dbReference>
<evidence type="ECO:0000256" key="1">
    <source>
        <dbReference type="ARBA" id="ARBA00004651"/>
    </source>
</evidence>
<dbReference type="InterPro" id="IPR050171">
    <property type="entry name" value="MFS_Transporters"/>
</dbReference>
<keyword evidence="3" id="KW-1003">Cell membrane</keyword>
<dbReference type="GO" id="GO:0022857">
    <property type="term" value="F:transmembrane transporter activity"/>
    <property type="evidence" value="ECO:0007669"/>
    <property type="project" value="InterPro"/>
</dbReference>
<sequence length="440" mass="45191">MTGTPGSGGDGGSTRERRISEDDRSPEFEKPPRLIILSVVASTFLVGFGGGIVFPIFPTIGTVLGISPVLVGVILSANRFSRLVSNAPAGAFVDAYGTRRPFVIGLGIQTIATVGYVVALQSSLPGVWFFIARVLHGAGSALVLATSYTIIADVTSPESRGTSMGLIRGGSILGFPTGLVIGGVISELAGNAEAFLFAAGFALIATLLGVASVPETHVTERDNRSLEPLNVDTSLPTVTLGCVNFGIWFGYLGVLLASLVLFLERADISVLGFGPQGTSGIFMGATILVEVVTMTVGGYITDGRRSRVPTLLCSLCLFSAGLAILPWARSAELLIGACLMVGIGSGGTLGPLMALLADFTPSDRMGRASGSINVFSDIGGGLGPVIGLPLIDRIGFTVVYTGSAVVALFGAVCLLAGLYLQTGRLFPATGAITKRAEVDS</sequence>
<feature type="compositionally biased region" description="Basic and acidic residues" evidence="7">
    <location>
        <begin position="13"/>
        <end position="27"/>
    </location>
</feature>
<feature type="transmembrane region" description="Helical" evidence="8">
    <location>
        <begin position="172"/>
        <end position="189"/>
    </location>
</feature>
<name>A0A897MPC1_9EURY</name>
<dbReference type="CDD" id="cd17325">
    <property type="entry name" value="MFS_MdtG_SLC18_like"/>
    <property type="match status" value="1"/>
</dbReference>
<feature type="transmembrane region" description="Helical" evidence="8">
    <location>
        <begin position="127"/>
        <end position="151"/>
    </location>
</feature>
<dbReference type="PANTHER" id="PTHR23517">
    <property type="entry name" value="RESISTANCE PROTEIN MDTM, PUTATIVE-RELATED-RELATED"/>
    <property type="match status" value="1"/>
</dbReference>
<evidence type="ECO:0000256" key="3">
    <source>
        <dbReference type="ARBA" id="ARBA00022475"/>
    </source>
</evidence>
<dbReference type="PROSITE" id="PS50850">
    <property type="entry name" value="MFS"/>
    <property type="match status" value="1"/>
</dbReference>
<dbReference type="RefSeq" id="WP_238478917.1">
    <property type="nucleotide sequence ID" value="NZ_CP064786.1"/>
</dbReference>
<evidence type="ECO:0000313" key="10">
    <source>
        <dbReference type="EMBL" id="QSG01808.1"/>
    </source>
</evidence>
<protein>
    <submittedName>
        <fullName evidence="10">MFS family permease</fullName>
    </submittedName>
</protein>
<feature type="transmembrane region" description="Helical" evidence="8">
    <location>
        <begin position="195"/>
        <end position="214"/>
    </location>
</feature>
<evidence type="ECO:0000259" key="9">
    <source>
        <dbReference type="PROSITE" id="PS50850"/>
    </source>
</evidence>
<feature type="region of interest" description="Disordered" evidence="7">
    <location>
        <begin position="1"/>
        <end position="27"/>
    </location>
</feature>
<evidence type="ECO:0000313" key="11">
    <source>
        <dbReference type="Proteomes" id="UP000663586"/>
    </source>
</evidence>
<keyword evidence="2" id="KW-0813">Transport</keyword>
<keyword evidence="4 8" id="KW-0812">Transmembrane</keyword>
<dbReference type="Proteomes" id="UP000663586">
    <property type="component" value="Chromosome"/>
</dbReference>
<dbReference type="GeneID" id="70683961"/>
<accession>A0A897MPC1</accession>
<organism evidence="10 11">
    <name type="scientific">Natranaeroarchaeum sulfidigenes</name>
    <dbReference type="NCBI Taxonomy" id="2784880"/>
    <lineage>
        <taxon>Archaea</taxon>
        <taxon>Methanobacteriati</taxon>
        <taxon>Methanobacteriota</taxon>
        <taxon>Stenosarchaea group</taxon>
        <taxon>Halobacteria</taxon>
        <taxon>Halobacteriales</taxon>
        <taxon>Natronoarchaeaceae</taxon>
        <taxon>Natranaeroarchaeum</taxon>
    </lineage>
</organism>
<feature type="domain" description="Major facilitator superfamily (MFS) profile" evidence="9">
    <location>
        <begin position="35"/>
        <end position="425"/>
    </location>
</feature>
<feature type="transmembrane region" description="Helical" evidence="8">
    <location>
        <begin position="308"/>
        <end position="328"/>
    </location>
</feature>
<evidence type="ECO:0000256" key="4">
    <source>
        <dbReference type="ARBA" id="ARBA00022692"/>
    </source>
</evidence>
<gene>
    <name evidence="10" type="ORF">AArcS_0580</name>
</gene>
<feature type="transmembrane region" description="Helical" evidence="8">
    <location>
        <begin position="334"/>
        <end position="359"/>
    </location>
</feature>
<keyword evidence="11" id="KW-1185">Reference proteome</keyword>
<feature type="transmembrane region" description="Helical" evidence="8">
    <location>
        <begin position="102"/>
        <end position="121"/>
    </location>
</feature>
<dbReference type="KEGG" id="hara:AArcS_0580"/>
<feature type="transmembrane region" description="Helical" evidence="8">
    <location>
        <begin position="34"/>
        <end position="57"/>
    </location>
</feature>
<evidence type="ECO:0000256" key="8">
    <source>
        <dbReference type="SAM" id="Phobius"/>
    </source>
</evidence>
<feature type="transmembrane region" description="Helical" evidence="8">
    <location>
        <begin position="63"/>
        <end position="81"/>
    </location>
</feature>
<evidence type="ECO:0000256" key="7">
    <source>
        <dbReference type="SAM" id="MobiDB-lite"/>
    </source>
</evidence>
<feature type="transmembrane region" description="Helical" evidence="8">
    <location>
        <begin position="371"/>
        <end position="391"/>
    </location>
</feature>
<feature type="transmembrane region" description="Helical" evidence="8">
    <location>
        <begin position="235"/>
        <end position="261"/>
    </location>
</feature>
<feature type="compositionally biased region" description="Gly residues" evidence="7">
    <location>
        <begin position="1"/>
        <end position="12"/>
    </location>
</feature>
<dbReference type="SUPFAM" id="SSF103473">
    <property type="entry name" value="MFS general substrate transporter"/>
    <property type="match status" value="1"/>
</dbReference>
<evidence type="ECO:0000256" key="2">
    <source>
        <dbReference type="ARBA" id="ARBA00022448"/>
    </source>
</evidence>
<dbReference type="InterPro" id="IPR036259">
    <property type="entry name" value="MFS_trans_sf"/>
</dbReference>
<proteinExistence type="predicted"/>
<evidence type="ECO:0000256" key="6">
    <source>
        <dbReference type="ARBA" id="ARBA00023136"/>
    </source>
</evidence>
<dbReference type="InterPro" id="IPR020846">
    <property type="entry name" value="MFS_dom"/>
</dbReference>
<dbReference type="PANTHER" id="PTHR23517:SF13">
    <property type="entry name" value="MAJOR FACILITATOR SUPERFAMILY MFS_1"/>
    <property type="match status" value="1"/>
</dbReference>
<dbReference type="Pfam" id="PF07690">
    <property type="entry name" value="MFS_1"/>
    <property type="match status" value="1"/>
</dbReference>
<evidence type="ECO:0000256" key="5">
    <source>
        <dbReference type="ARBA" id="ARBA00022989"/>
    </source>
</evidence>
<keyword evidence="6 8" id="KW-0472">Membrane</keyword>
<keyword evidence="5 8" id="KW-1133">Transmembrane helix</keyword>